<comment type="caution">
    <text evidence="1">The sequence shown here is derived from an EMBL/GenBank/DDBJ whole genome shotgun (WGS) entry which is preliminary data.</text>
</comment>
<accession>A0ABP5UEH0</accession>
<organism evidence="1 2">
    <name type="scientific">Dactylosporangium salmoneum</name>
    <dbReference type="NCBI Taxonomy" id="53361"/>
    <lineage>
        <taxon>Bacteria</taxon>
        <taxon>Bacillati</taxon>
        <taxon>Actinomycetota</taxon>
        <taxon>Actinomycetes</taxon>
        <taxon>Micromonosporales</taxon>
        <taxon>Micromonosporaceae</taxon>
        <taxon>Dactylosporangium</taxon>
    </lineage>
</organism>
<name>A0ABP5UEH0_9ACTN</name>
<evidence type="ECO:0000313" key="2">
    <source>
        <dbReference type="Proteomes" id="UP001501444"/>
    </source>
</evidence>
<dbReference type="EMBL" id="BAAARV010000079">
    <property type="protein sequence ID" value="GAA2375916.1"/>
    <property type="molecule type" value="Genomic_DNA"/>
</dbReference>
<dbReference type="Proteomes" id="UP001501444">
    <property type="component" value="Unassembled WGS sequence"/>
</dbReference>
<keyword evidence="2" id="KW-1185">Reference proteome</keyword>
<gene>
    <name evidence="1" type="ORF">GCM10010170_079720</name>
</gene>
<proteinExistence type="predicted"/>
<evidence type="ECO:0000313" key="1">
    <source>
        <dbReference type="EMBL" id="GAA2375916.1"/>
    </source>
</evidence>
<sequence length="74" mass="8188">MIVDERLLATGSISGHLLNADGTPAQAYAGLYTVEGQNYVDSRGINPYDGSFQFDADARPFRRTENVRLRPARD</sequence>
<dbReference type="RefSeq" id="WP_344617830.1">
    <property type="nucleotide sequence ID" value="NZ_BAAARV010000079.1"/>
</dbReference>
<protein>
    <submittedName>
        <fullName evidence="1">Uncharacterized protein</fullName>
    </submittedName>
</protein>
<reference evidence="2" key="1">
    <citation type="journal article" date="2019" name="Int. J. Syst. Evol. Microbiol.">
        <title>The Global Catalogue of Microorganisms (GCM) 10K type strain sequencing project: providing services to taxonomists for standard genome sequencing and annotation.</title>
        <authorList>
            <consortium name="The Broad Institute Genomics Platform"/>
            <consortium name="The Broad Institute Genome Sequencing Center for Infectious Disease"/>
            <person name="Wu L."/>
            <person name="Ma J."/>
        </authorList>
    </citation>
    <scope>NUCLEOTIDE SEQUENCE [LARGE SCALE GENOMIC DNA]</scope>
    <source>
        <strain evidence="2">JCM 3272</strain>
    </source>
</reference>